<comment type="caution">
    <text evidence="1">The sequence shown here is derived from an EMBL/GenBank/DDBJ whole genome shotgun (WGS) entry which is preliminary data.</text>
</comment>
<accession>A0ACC3AXU0</accession>
<dbReference type="Proteomes" id="UP001177260">
    <property type="component" value="Unassembled WGS sequence"/>
</dbReference>
<dbReference type="EMBL" id="JAOPJF010000050">
    <property type="protein sequence ID" value="KAK1142510.1"/>
    <property type="molecule type" value="Genomic_DNA"/>
</dbReference>
<name>A0ACC3AXU0_9EURO</name>
<organism evidence="1 2">
    <name type="scientific">Aspergillus melleus</name>
    <dbReference type="NCBI Taxonomy" id="138277"/>
    <lineage>
        <taxon>Eukaryota</taxon>
        <taxon>Fungi</taxon>
        <taxon>Dikarya</taxon>
        <taxon>Ascomycota</taxon>
        <taxon>Pezizomycotina</taxon>
        <taxon>Eurotiomycetes</taxon>
        <taxon>Eurotiomycetidae</taxon>
        <taxon>Eurotiales</taxon>
        <taxon>Aspergillaceae</taxon>
        <taxon>Aspergillus</taxon>
        <taxon>Aspergillus subgen. Circumdati</taxon>
    </lineage>
</organism>
<keyword evidence="2" id="KW-1185">Reference proteome</keyword>
<evidence type="ECO:0000313" key="2">
    <source>
        <dbReference type="Proteomes" id="UP001177260"/>
    </source>
</evidence>
<protein>
    <submittedName>
        <fullName evidence="1">Uncharacterized protein</fullName>
    </submittedName>
</protein>
<gene>
    <name evidence="1" type="ORF">N8T08_007872</name>
</gene>
<evidence type="ECO:0000313" key="1">
    <source>
        <dbReference type="EMBL" id="KAK1142510.1"/>
    </source>
</evidence>
<proteinExistence type="predicted"/>
<sequence>MSYADAAAQGPKQSPAEPSLLMKSHADCFIPRRESTRAPNISKVYKDESGSTASLVDVDSPHVTTVDSSFLEQDVKTSTQAERIEREEEEAEKEKARAERKAKAKSSGIRNNKSNPVYIGNAVLLGAIGAGLGFGAYRKHLDGKLSWQLVGLWSGAVGAFGAIDYFVSKWFLQNKYPPK</sequence>
<reference evidence="1 2" key="1">
    <citation type="journal article" date="2023" name="ACS Omega">
        <title>Identification of the Neoaspergillic Acid Biosynthesis Gene Cluster by Establishing an In Vitro CRISPR-Ribonucleoprotein Genetic System in Aspergillus melleus.</title>
        <authorList>
            <person name="Yuan B."/>
            <person name="Grau M.F."/>
            <person name="Murata R.M."/>
            <person name="Torok T."/>
            <person name="Venkateswaran K."/>
            <person name="Stajich J.E."/>
            <person name="Wang C.C.C."/>
        </authorList>
    </citation>
    <scope>NUCLEOTIDE SEQUENCE [LARGE SCALE GENOMIC DNA]</scope>
    <source>
        <strain evidence="1 2">IMV 1140</strain>
    </source>
</reference>